<keyword evidence="2" id="KW-0255">Endonuclease</keyword>
<dbReference type="RefSeq" id="WP_279526992.1">
    <property type="nucleotide sequence ID" value="NZ_CP122312.1"/>
</dbReference>
<dbReference type="AlphaFoldDB" id="A0ABD5Z529"/>
<proteinExistence type="predicted"/>
<dbReference type="GO" id="GO:0004519">
    <property type="term" value="F:endonuclease activity"/>
    <property type="evidence" value="ECO:0007669"/>
    <property type="project" value="UniProtKB-KW"/>
</dbReference>
<keyword evidence="2" id="KW-0540">Nuclease</keyword>
<sequence>MADTLHEFLSTLPERTFDSPEEFEKEVVPELVRLLGYDESNLHFQVAIEPQYDLLPDAEVSRRPSKRPYLLLEADYEEEHISEKTREMMRDYGQVSGAEYVVLIDQNELVVQHDGEGEQRVVDLNDLDEATTSGIAEQLHPPQSLPDEPIVEYEPPEDRIINTEHFTLDLDHYESILETVRDPDSTQEKGESLEELAALLFDGIEATKTVEQNVYGESSEVDVVARYEGKDDYTFFEEYNRYVMVECKNWSKSIGAKQIRDFKGKLQTSNVDLGIFFAQDGVTGGSRGEFALGELDLAFRNEDIAIVVVDDRDLEWIRNGNSFYDLLEKKLYTLRFRRKSSLVDA</sequence>
<protein>
    <submittedName>
        <fullName evidence="2">Restriction endonuclease</fullName>
        <ecNumber evidence="2">3.1.21.-</ecNumber>
    </submittedName>
</protein>
<keyword evidence="3" id="KW-1185">Reference proteome</keyword>
<dbReference type="InterPro" id="IPR011335">
    <property type="entry name" value="Restrct_endonuc-II-like"/>
</dbReference>
<evidence type="ECO:0000313" key="2">
    <source>
        <dbReference type="EMBL" id="MFC7200204.1"/>
    </source>
</evidence>
<name>A0ABD5Z529_9EURY</name>
<dbReference type="EC" id="3.1.21.-" evidence="2"/>
<dbReference type="InterPro" id="IPR007560">
    <property type="entry name" value="Restrct_endonuc_IV_Mrr"/>
</dbReference>
<feature type="domain" description="Restriction endonuclease type IV Mrr" evidence="1">
    <location>
        <begin position="189"/>
        <end position="291"/>
    </location>
</feature>
<reference evidence="2 3" key="1">
    <citation type="journal article" date="2019" name="Int. J. Syst. Evol. Microbiol.">
        <title>The Global Catalogue of Microorganisms (GCM) 10K type strain sequencing project: providing services to taxonomists for standard genome sequencing and annotation.</title>
        <authorList>
            <consortium name="The Broad Institute Genomics Platform"/>
            <consortium name="The Broad Institute Genome Sequencing Center for Infectious Disease"/>
            <person name="Wu L."/>
            <person name="Ma J."/>
        </authorList>
    </citation>
    <scope>NUCLEOTIDE SEQUENCE [LARGE SCALE GENOMIC DNA]</scope>
    <source>
        <strain evidence="2 3">XZGYJ-43</strain>
    </source>
</reference>
<dbReference type="Pfam" id="PF04471">
    <property type="entry name" value="Mrr_cat"/>
    <property type="match status" value="1"/>
</dbReference>
<dbReference type="InterPro" id="IPR011856">
    <property type="entry name" value="tRNA_endonuc-like_dom_sf"/>
</dbReference>
<gene>
    <name evidence="2" type="ORF">ACFQJ9_12420</name>
</gene>
<accession>A0ABD5Z529</accession>
<dbReference type="EMBL" id="JBHTAR010000011">
    <property type="protein sequence ID" value="MFC7200204.1"/>
    <property type="molecule type" value="Genomic_DNA"/>
</dbReference>
<dbReference type="Proteomes" id="UP001596447">
    <property type="component" value="Unassembled WGS sequence"/>
</dbReference>
<evidence type="ECO:0000313" key="3">
    <source>
        <dbReference type="Proteomes" id="UP001596447"/>
    </source>
</evidence>
<dbReference type="SUPFAM" id="SSF52980">
    <property type="entry name" value="Restriction endonuclease-like"/>
    <property type="match status" value="1"/>
</dbReference>
<keyword evidence="2" id="KW-0378">Hydrolase</keyword>
<organism evidence="2 3">
    <name type="scientific">Halospeciosus flavus</name>
    <dbReference type="NCBI Taxonomy" id="3032283"/>
    <lineage>
        <taxon>Archaea</taxon>
        <taxon>Methanobacteriati</taxon>
        <taxon>Methanobacteriota</taxon>
        <taxon>Stenosarchaea group</taxon>
        <taxon>Halobacteria</taxon>
        <taxon>Halobacteriales</taxon>
        <taxon>Halobacteriaceae</taxon>
        <taxon>Halospeciosus</taxon>
    </lineage>
</organism>
<dbReference type="Gene3D" id="3.40.1350.10">
    <property type="match status" value="1"/>
</dbReference>
<comment type="caution">
    <text evidence="2">The sequence shown here is derived from an EMBL/GenBank/DDBJ whole genome shotgun (WGS) entry which is preliminary data.</text>
</comment>
<evidence type="ECO:0000259" key="1">
    <source>
        <dbReference type="Pfam" id="PF04471"/>
    </source>
</evidence>
<dbReference type="GO" id="GO:0016787">
    <property type="term" value="F:hydrolase activity"/>
    <property type="evidence" value="ECO:0007669"/>
    <property type="project" value="UniProtKB-KW"/>
</dbReference>